<reference evidence="8" key="1">
    <citation type="submission" date="2016-10" db="EMBL/GenBank/DDBJ databases">
        <authorList>
            <person name="de Groot N.N."/>
        </authorList>
    </citation>
    <scope>NUCLEOTIDE SEQUENCE [LARGE SCALE GENOMIC DNA]</scope>
    <source>
        <strain evidence="8">ATCC 20501</strain>
    </source>
</reference>
<evidence type="ECO:0000259" key="7">
    <source>
        <dbReference type="Pfam" id="PF02687"/>
    </source>
</evidence>
<dbReference type="Proteomes" id="UP000199690">
    <property type="component" value="Unassembled WGS sequence"/>
</dbReference>
<dbReference type="RefSeq" id="WP_093353590.1">
    <property type="nucleotide sequence ID" value="NZ_FNVB01000002.1"/>
</dbReference>
<dbReference type="EMBL" id="FOME01000006">
    <property type="protein sequence ID" value="SFD80506.1"/>
    <property type="molecule type" value="Genomic_DNA"/>
</dbReference>
<sequence length="790" mass="81965">MTNWLQDLAFGFRLAFTGHRPWGRLVVMALGIALGVAVLLGAASVPTIHSARIERESMRDPVAAADAPGVGVLVANTPTLQFGDHFVQGLQLQDVRPDAPVAPGLTRNPAPGEAVVSPALQELLQSPEGELLRPRLPAEITGVIAQDGLVGMGELFYYAGTDSLSPRSDQVNGVSDHFGETAAARAELPDELQLVLLLSIAVLLVPIVVYVAATARLAEAARQRRLAAMRLVGATGTQVRRMAAGESLAGAVLGVALGWVLFELAKPAVDGISMSEFSLLSSDVRPVWWLASLVTIGIPALAALVTIAALRRSVAEPLEVARRGTARPRKLLWRVVPVVAGLAGLAFIGVDGISGQPALRLFVVSVVLVLAGVPLVLPWCVERFAGRLSGGDSIAWQLAVRRLQATSGTAARSVSSIAVVVTGVIALQTLLASVIASDASHTSRPSAIASDAGEVSRSSVRAVDWMTITGGLPEDPADVTRAVRELQALPGVLGARVMGSSVQATDDEYASWTVHVVDCAQIRGLAEVPDCADGDVFAITPDQRVGHLGGKTMHLADSYYGATSRPTPDRPVTWTVPGTVRPAGPGSNGGLELLVTPAAAGGLLDVARQVDIEVELAPAVSPDVVERVRNIAAAHLVDPTTSNGMGSLGAVPDLDRDMAMAAVQVVLLTGALVLFALIGCSLFVAATEQIQERRRPLAVLGAVGVPRRTMAWSLLLQNAVPMLVATALAAVIGLLLGVPVVLIFSEGAVALDVPGMLGLFAFAAASVLVVTALSLPAATRAARPDGLRTE</sequence>
<keyword evidence="4 6" id="KW-1133">Transmembrane helix</keyword>
<organism evidence="8 11">
    <name type="scientific">Saccharopolyspora kobensis</name>
    <dbReference type="NCBI Taxonomy" id="146035"/>
    <lineage>
        <taxon>Bacteria</taxon>
        <taxon>Bacillati</taxon>
        <taxon>Actinomycetota</taxon>
        <taxon>Actinomycetes</taxon>
        <taxon>Pseudonocardiales</taxon>
        <taxon>Pseudonocardiaceae</taxon>
        <taxon>Saccharopolyspora</taxon>
    </lineage>
</organism>
<accession>A0A1I1VC24</accession>
<feature type="transmembrane region" description="Helical" evidence="6">
    <location>
        <begin position="331"/>
        <end position="350"/>
    </location>
</feature>
<comment type="subcellular location">
    <subcellularLocation>
        <location evidence="1">Cell membrane</location>
        <topology evidence="1">Multi-pass membrane protein</topology>
    </subcellularLocation>
</comment>
<feature type="transmembrane region" description="Helical" evidence="6">
    <location>
        <begin position="362"/>
        <end position="381"/>
    </location>
</feature>
<evidence type="ECO:0000313" key="9">
    <source>
        <dbReference type="EMBL" id="SFD80506.1"/>
    </source>
</evidence>
<feature type="transmembrane region" description="Helical" evidence="6">
    <location>
        <begin position="239"/>
        <end position="262"/>
    </location>
</feature>
<protein>
    <submittedName>
        <fullName evidence="8">FtsX-like permease family protein</fullName>
    </submittedName>
</protein>
<evidence type="ECO:0000256" key="4">
    <source>
        <dbReference type="ARBA" id="ARBA00022989"/>
    </source>
</evidence>
<dbReference type="PANTHER" id="PTHR30287:SF1">
    <property type="entry name" value="INNER MEMBRANE PROTEIN"/>
    <property type="match status" value="1"/>
</dbReference>
<dbReference type="InterPro" id="IPR038766">
    <property type="entry name" value="Membrane_comp_ABC_pdt"/>
</dbReference>
<keyword evidence="10" id="KW-1185">Reference proteome</keyword>
<dbReference type="Pfam" id="PF02687">
    <property type="entry name" value="FtsX"/>
    <property type="match status" value="2"/>
</dbReference>
<keyword evidence="5 6" id="KW-0472">Membrane</keyword>
<name>A0A1H5WX52_9PSEU</name>
<evidence type="ECO:0000256" key="6">
    <source>
        <dbReference type="SAM" id="Phobius"/>
    </source>
</evidence>
<feature type="transmembrane region" description="Helical" evidence="6">
    <location>
        <begin position="21"/>
        <end position="43"/>
    </location>
</feature>
<feature type="transmembrane region" description="Helical" evidence="6">
    <location>
        <begin position="756"/>
        <end position="778"/>
    </location>
</feature>
<feature type="transmembrane region" description="Helical" evidence="6">
    <location>
        <begin position="720"/>
        <end position="744"/>
    </location>
</feature>
<evidence type="ECO:0000313" key="10">
    <source>
        <dbReference type="Proteomes" id="UP000199690"/>
    </source>
</evidence>
<evidence type="ECO:0000256" key="5">
    <source>
        <dbReference type="ARBA" id="ARBA00023136"/>
    </source>
</evidence>
<feature type="transmembrane region" description="Helical" evidence="6">
    <location>
        <begin position="287"/>
        <end position="310"/>
    </location>
</feature>
<keyword evidence="2" id="KW-1003">Cell membrane</keyword>
<dbReference type="Proteomes" id="UP000236729">
    <property type="component" value="Unassembled WGS sequence"/>
</dbReference>
<feature type="transmembrane region" description="Helical" evidence="6">
    <location>
        <begin position="194"/>
        <end position="218"/>
    </location>
</feature>
<dbReference type="GO" id="GO:0005886">
    <property type="term" value="C:plasma membrane"/>
    <property type="evidence" value="ECO:0007669"/>
    <property type="project" value="UniProtKB-SubCell"/>
</dbReference>
<dbReference type="AlphaFoldDB" id="A0A1H5WX52"/>
<keyword evidence="3 6" id="KW-0812">Transmembrane</keyword>
<dbReference type="InterPro" id="IPR003838">
    <property type="entry name" value="ABC3_permease_C"/>
</dbReference>
<gene>
    <name evidence="8" type="ORF">SAMN02982929_01332</name>
    <name evidence="9" type="ORF">SAMN05216506_106309</name>
</gene>
<evidence type="ECO:0000256" key="1">
    <source>
        <dbReference type="ARBA" id="ARBA00004651"/>
    </source>
</evidence>
<feature type="transmembrane region" description="Helical" evidence="6">
    <location>
        <begin position="661"/>
        <end position="685"/>
    </location>
</feature>
<dbReference type="EMBL" id="FNVB01000002">
    <property type="protein sequence ID" value="SEG03883.1"/>
    <property type="molecule type" value="Genomic_DNA"/>
</dbReference>
<feature type="domain" description="ABC3 transporter permease C-terminal" evidence="7">
    <location>
        <begin position="671"/>
        <end position="777"/>
    </location>
</feature>
<accession>A0A1H5WX52</accession>
<dbReference type="PANTHER" id="PTHR30287">
    <property type="entry name" value="MEMBRANE COMPONENT OF PREDICTED ABC SUPERFAMILY METABOLITE UPTAKE TRANSPORTER"/>
    <property type="match status" value="1"/>
</dbReference>
<reference evidence="10 11" key="2">
    <citation type="submission" date="2016-10" db="EMBL/GenBank/DDBJ databases">
        <authorList>
            <person name="Varghese N."/>
            <person name="Submissions S."/>
        </authorList>
    </citation>
    <scope>NUCLEOTIDE SEQUENCE [LARGE SCALE GENOMIC DNA]</scope>
    <source>
        <strain evidence="11">ATCC 20501</strain>
        <strain evidence="9 10">CGMCC 4.3529</strain>
    </source>
</reference>
<feature type="domain" description="ABC3 transporter permease C-terminal" evidence="7">
    <location>
        <begin position="200"/>
        <end position="313"/>
    </location>
</feature>
<proteinExistence type="predicted"/>
<evidence type="ECO:0000313" key="11">
    <source>
        <dbReference type="Proteomes" id="UP000236729"/>
    </source>
</evidence>
<evidence type="ECO:0000256" key="2">
    <source>
        <dbReference type="ARBA" id="ARBA00022475"/>
    </source>
</evidence>
<feature type="transmembrane region" description="Helical" evidence="6">
    <location>
        <begin position="417"/>
        <end position="436"/>
    </location>
</feature>
<evidence type="ECO:0000313" key="8">
    <source>
        <dbReference type="EMBL" id="SEG03883.1"/>
    </source>
</evidence>
<evidence type="ECO:0000256" key="3">
    <source>
        <dbReference type="ARBA" id="ARBA00022692"/>
    </source>
</evidence>